<dbReference type="CDD" id="cd07377">
    <property type="entry name" value="WHTH_GntR"/>
    <property type="match status" value="1"/>
</dbReference>
<accession>A0ABM8VE48</accession>
<keyword evidence="6" id="KW-1185">Reference proteome</keyword>
<gene>
    <name evidence="5" type="primary">fadR_1</name>
    <name evidence="5" type="ORF">PAECIP111802_01607</name>
</gene>
<evidence type="ECO:0000313" key="6">
    <source>
        <dbReference type="Proteomes" id="UP000730618"/>
    </source>
</evidence>
<protein>
    <submittedName>
        <fullName evidence="5">Fatty acid metabolism regulator protein</fullName>
    </submittedName>
</protein>
<comment type="caution">
    <text evidence="5">The sequence shown here is derived from an EMBL/GenBank/DDBJ whole genome shotgun (WGS) entry which is preliminary data.</text>
</comment>
<keyword evidence="3" id="KW-0804">Transcription</keyword>
<dbReference type="InterPro" id="IPR011711">
    <property type="entry name" value="GntR_C"/>
</dbReference>
<dbReference type="Proteomes" id="UP000730618">
    <property type="component" value="Unassembled WGS sequence"/>
</dbReference>
<dbReference type="RefSeq" id="WP_218097930.1">
    <property type="nucleotide sequence ID" value="NZ_CAJVCE010000003.1"/>
</dbReference>
<dbReference type="SMART" id="SM00895">
    <property type="entry name" value="FCD"/>
    <property type="match status" value="1"/>
</dbReference>
<dbReference type="PROSITE" id="PS50949">
    <property type="entry name" value="HTH_GNTR"/>
    <property type="match status" value="1"/>
</dbReference>
<dbReference type="Pfam" id="PF07729">
    <property type="entry name" value="FCD"/>
    <property type="match status" value="1"/>
</dbReference>
<sequence length="220" mass="25144">MLKKLGRKALRHDVYDQLLQAIVSGEFEAGEHLDEKELADNFGISRTPLREAINRLVHDGLILEIPFKGSFVRKFTPQEVNDIYEVRKTLEVLAICMAVRNMSEDELNEITAIVNKIAAAQESGDLLAYSELDTSFHEKLALFSRNKTLVRMLESLGVQIRVIRHMANKNKEVVSRSQFERVRILEALQQRNEAKAAAFMEEHIDNIRRDVVSILNNSSK</sequence>
<dbReference type="EMBL" id="CAJVCE010000003">
    <property type="protein sequence ID" value="CAG7629978.1"/>
    <property type="molecule type" value="Genomic_DNA"/>
</dbReference>
<dbReference type="Pfam" id="PF00392">
    <property type="entry name" value="GntR"/>
    <property type="match status" value="1"/>
</dbReference>
<dbReference type="PANTHER" id="PTHR43537">
    <property type="entry name" value="TRANSCRIPTIONAL REGULATOR, GNTR FAMILY"/>
    <property type="match status" value="1"/>
</dbReference>
<reference evidence="5 6" key="1">
    <citation type="submission" date="2021-06" db="EMBL/GenBank/DDBJ databases">
        <authorList>
            <person name="Criscuolo A."/>
        </authorList>
    </citation>
    <scope>NUCLEOTIDE SEQUENCE [LARGE SCALE GENOMIC DNA]</scope>
    <source>
        <strain evidence="6">CIP 111802</strain>
    </source>
</reference>
<evidence type="ECO:0000259" key="4">
    <source>
        <dbReference type="PROSITE" id="PS50949"/>
    </source>
</evidence>
<evidence type="ECO:0000256" key="3">
    <source>
        <dbReference type="ARBA" id="ARBA00023163"/>
    </source>
</evidence>
<evidence type="ECO:0000256" key="2">
    <source>
        <dbReference type="ARBA" id="ARBA00023125"/>
    </source>
</evidence>
<dbReference type="PANTHER" id="PTHR43537:SF24">
    <property type="entry name" value="GLUCONATE OPERON TRANSCRIPTIONAL REPRESSOR"/>
    <property type="match status" value="1"/>
</dbReference>
<evidence type="ECO:0000313" key="5">
    <source>
        <dbReference type="EMBL" id="CAG7629978.1"/>
    </source>
</evidence>
<dbReference type="InterPro" id="IPR000524">
    <property type="entry name" value="Tscrpt_reg_HTH_GntR"/>
</dbReference>
<keyword evidence="2" id="KW-0238">DNA-binding</keyword>
<organism evidence="5 6">
    <name type="scientific">Paenibacillus allorhizosphaerae</name>
    <dbReference type="NCBI Taxonomy" id="2849866"/>
    <lineage>
        <taxon>Bacteria</taxon>
        <taxon>Bacillati</taxon>
        <taxon>Bacillota</taxon>
        <taxon>Bacilli</taxon>
        <taxon>Bacillales</taxon>
        <taxon>Paenibacillaceae</taxon>
        <taxon>Paenibacillus</taxon>
    </lineage>
</organism>
<dbReference type="SMART" id="SM00345">
    <property type="entry name" value="HTH_GNTR"/>
    <property type="match status" value="1"/>
</dbReference>
<evidence type="ECO:0000256" key="1">
    <source>
        <dbReference type="ARBA" id="ARBA00023015"/>
    </source>
</evidence>
<feature type="domain" description="HTH gntR-type" evidence="4">
    <location>
        <begin position="8"/>
        <end position="75"/>
    </location>
</feature>
<keyword evidence="1" id="KW-0805">Transcription regulation</keyword>
<name>A0ABM8VE48_9BACL</name>
<proteinExistence type="predicted"/>